<comment type="caution">
    <text evidence="2">The sequence shown here is derived from an EMBL/GenBank/DDBJ whole genome shotgun (WGS) entry which is preliminary data.</text>
</comment>
<proteinExistence type="predicted"/>
<reference evidence="2 3" key="1">
    <citation type="submission" date="2018-06" db="EMBL/GenBank/DDBJ databases">
        <title>Extensive metabolic versatility and redundancy in microbially diverse, dynamic hydrothermal sediments.</title>
        <authorList>
            <person name="Dombrowski N."/>
            <person name="Teske A."/>
            <person name="Baker B.J."/>
        </authorList>
    </citation>
    <scope>NUCLEOTIDE SEQUENCE [LARGE SCALE GENOMIC DNA]</scope>
    <source>
        <strain evidence="2">B10_G13</strain>
    </source>
</reference>
<protein>
    <recommendedName>
        <fullName evidence="1">Water stress and hypersensitive response domain-containing protein</fullName>
    </recommendedName>
</protein>
<evidence type="ECO:0000259" key="1">
    <source>
        <dbReference type="SMART" id="SM00769"/>
    </source>
</evidence>
<dbReference type="EMBL" id="QNBD01000215">
    <property type="protein sequence ID" value="RKX69128.1"/>
    <property type="molecule type" value="Genomic_DNA"/>
</dbReference>
<name>A0A660SEA6_UNCT6</name>
<dbReference type="Proteomes" id="UP000271125">
    <property type="component" value="Unassembled WGS sequence"/>
</dbReference>
<gene>
    <name evidence="2" type="ORF">DRP43_04745</name>
</gene>
<dbReference type="InterPro" id="IPR013990">
    <property type="entry name" value="WHy-dom"/>
</dbReference>
<dbReference type="SUPFAM" id="SSF117070">
    <property type="entry name" value="LEA14-like"/>
    <property type="match status" value="1"/>
</dbReference>
<dbReference type="Gene3D" id="2.60.40.1820">
    <property type="match status" value="1"/>
</dbReference>
<dbReference type="GO" id="GO:0009269">
    <property type="term" value="P:response to desiccation"/>
    <property type="evidence" value="ECO:0007669"/>
    <property type="project" value="InterPro"/>
</dbReference>
<dbReference type="Pfam" id="PF03168">
    <property type="entry name" value="LEA_2"/>
    <property type="match status" value="1"/>
</dbReference>
<evidence type="ECO:0000313" key="3">
    <source>
        <dbReference type="Proteomes" id="UP000271125"/>
    </source>
</evidence>
<dbReference type="InterPro" id="IPR004864">
    <property type="entry name" value="LEA_2"/>
</dbReference>
<accession>A0A660SEA6</accession>
<organism evidence="2 3">
    <name type="scientific">candidate division TA06 bacterium</name>
    <dbReference type="NCBI Taxonomy" id="2250710"/>
    <lineage>
        <taxon>Bacteria</taxon>
        <taxon>Bacteria division TA06</taxon>
    </lineage>
</organism>
<dbReference type="AlphaFoldDB" id="A0A660SEA6"/>
<feature type="domain" description="Water stress and hypersensitive response" evidence="1">
    <location>
        <begin position="33"/>
        <end position="148"/>
    </location>
</feature>
<evidence type="ECO:0000313" key="2">
    <source>
        <dbReference type="EMBL" id="RKX69128.1"/>
    </source>
</evidence>
<dbReference type="SMART" id="SM00769">
    <property type="entry name" value="WHy"/>
    <property type="match status" value="1"/>
</dbReference>
<sequence length="152" mass="16633">MRNTFKILAILLLLLINGCSLIKNIKPITKPEISIKDVRLGNISFSDVKLDIGLNVKNKNNFSIKIPKVNYNIAINGLNVGSGSKSSIGIPALGTNYIRIPVSVSFSNLPQIFKSLIEKKALKYRINGDISVNAGITDVTFPFATEKELSPF</sequence>